<dbReference type="Proteomes" id="UP000887566">
    <property type="component" value="Unplaced"/>
</dbReference>
<dbReference type="AlphaFoldDB" id="A0A914XKU0"/>
<accession>A0A914XKU0</accession>
<name>A0A914XKU0_9BILA</name>
<dbReference type="PROSITE" id="PS50222">
    <property type="entry name" value="EF_HAND_2"/>
    <property type="match status" value="1"/>
</dbReference>
<evidence type="ECO:0000313" key="2">
    <source>
        <dbReference type="Proteomes" id="UP000887566"/>
    </source>
</evidence>
<dbReference type="SUPFAM" id="SSF47473">
    <property type="entry name" value="EF-hand"/>
    <property type="match status" value="1"/>
</dbReference>
<evidence type="ECO:0000259" key="1">
    <source>
        <dbReference type="PROSITE" id="PS50222"/>
    </source>
</evidence>
<dbReference type="InterPro" id="IPR011992">
    <property type="entry name" value="EF-hand-dom_pair"/>
</dbReference>
<feature type="domain" description="EF-hand" evidence="1">
    <location>
        <begin position="4"/>
        <end position="39"/>
    </location>
</feature>
<keyword evidence="2" id="KW-1185">Reference proteome</keyword>
<dbReference type="WBParaSite" id="PSAMB.scaffold874size39761.g9411.t1">
    <property type="protein sequence ID" value="PSAMB.scaffold874size39761.g9411.t1"/>
    <property type="gene ID" value="PSAMB.scaffold874size39761.g9411"/>
</dbReference>
<protein>
    <submittedName>
        <fullName evidence="3">EF-hand domain-containing protein</fullName>
    </submittedName>
</protein>
<dbReference type="InterPro" id="IPR002048">
    <property type="entry name" value="EF_hand_dom"/>
</dbReference>
<organism evidence="2 3">
    <name type="scientific">Plectus sambesii</name>
    <dbReference type="NCBI Taxonomy" id="2011161"/>
    <lineage>
        <taxon>Eukaryota</taxon>
        <taxon>Metazoa</taxon>
        <taxon>Ecdysozoa</taxon>
        <taxon>Nematoda</taxon>
        <taxon>Chromadorea</taxon>
        <taxon>Plectida</taxon>
        <taxon>Plectina</taxon>
        <taxon>Plectoidea</taxon>
        <taxon>Plectidae</taxon>
        <taxon>Plectus</taxon>
    </lineage>
</organism>
<evidence type="ECO:0000313" key="3">
    <source>
        <dbReference type="WBParaSite" id="PSAMB.scaffold874size39761.g9411.t1"/>
    </source>
</evidence>
<reference evidence="3" key="1">
    <citation type="submission" date="2022-11" db="UniProtKB">
        <authorList>
            <consortium name="WormBaseParasite"/>
        </authorList>
    </citation>
    <scope>IDENTIFICATION</scope>
</reference>
<dbReference type="Gene3D" id="1.10.238.10">
    <property type="entry name" value="EF-hand"/>
    <property type="match status" value="1"/>
</dbReference>
<proteinExistence type="predicted"/>
<dbReference type="GO" id="GO:0005509">
    <property type="term" value="F:calcium ion binding"/>
    <property type="evidence" value="ECO:0007669"/>
    <property type="project" value="InterPro"/>
</dbReference>
<sequence length="71" mass="8057">MSHFTEADLKKIYDANDVDGNGLFDLAETKKAYAQLGAHAKHIDNFEAEFNKRAKDGHISFDDFKHFAVLQ</sequence>